<reference evidence="2" key="1">
    <citation type="submission" date="2023-08" db="EMBL/GenBank/DDBJ databases">
        <authorList>
            <person name="Chen Y."/>
            <person name="Shah S."/>
            <person name="Dougan E. K."/>
            <person name="Thang M."/>
            <person name="Chan C."/>
        </authorList>
    </citation>
    <scope>NUCLEOTIDE SEQUENCE</scope>
</reference>
<feature type="compositionally biased region" description="Basic and acidic residues" evidence="1">
    <location>
        <begin position="20"/>
        <end position="35"/>
    </location>
</feature>
<proteinExistence type="predicted"/>
<evidence type="ECO:0000313" key="2">
    <source>
        <dbReference type="EMBL" id="CAJ1378378.1"/>
    </source>
</evidence>
<organism evidence="2 3">
    <name type="scientific">Effrenium voratum</name>
    <dbReference type="NCBI Taxonomy" id="2562239"/>
    <lineage>
        <taxon>Eukaryota</taxon>
        <taxon>Sar</taxon>
        <taxon>Alveolata</taxon>
        <taxon>Dinophyceae</taxon>
        <taxon>Suessiales</taxon>
        <taxon>Symbiodiniaceae</taxon>
        <taxon>Effrenium</taxon>
    </lineage>
</organism>
<protein>
    <submittedName>
        <fullName evidence="2">Uncharacterized protein</fullName>
    </submittedName>
</protein>
<feature type="region of interest" description="Disordered" evidence="1">
    <location>
        <begin position="140"/>
        <end position="159"/>
    </location>
</feature>
<dbReference type="SUPFAM" id="SSF48403">
    <property type="entry name" value="Ankyrin repeat"/>
    <property type="match status" value="1"/>
</dbReference>
<dbReference type="Gene3D" id="1.25.40.20">
    <property type="entry name" value="Ankyrin repeat-containing domain"/>
    <property type="match status" value="1"/>
</dbReference>
<evidence type="ECO:0000256" key="1">
    <source>
        <dbReference type="SAM" id="MobiDB-lite"/>
    </source>
</evidence>
<dbReference type="EMBL" id="CAUJNA010000537">
    <property type="protein sequence ID" value="CAJ1378378.1"/>
    <property type="molecule type" value="Genomic_DNA"/>
</dbReference>
<dbReference type="InterPro" id="IPR036770">
    <property type="entry name" value="Ankyrin_rpt-contain_sf"/>
</dbReference>
<dbReference type="AlphaFoldDB" id="A0AA36I278"/>
<gene>
    <name evidence="2" type="ORF">EVOR1521_LOCUS6941</name>
</gene>
<dbReference type="Proteomes" id="UP001178507">
    <property type="component" value="Unassembled WGS sequence"/>
</dbReference>
<evidence type="ECO:0000313" key="3">
    <source>
        <dbReference type="Proteomes" id="UP001178507"/>
    </source>
</evidence>
<sequence length="365" mass="41649">MACHVLRDIAFGGELATDRASGRPDLAKSGKERRWAPAKSPQEVTGFWRANSAASKWAARNGTGPLEAAAVVVRSGKSQVLGQLVEKEFQCLQCSLMNPPAAQRCGHCGHSREEQRSRWAEHFNPGEQLELSQLQWQKRLRPRNAKESSDGCSPGSWSREARGCRRHLRCLLLPEEQLLQLRQLLVENRLNLRPEDRPGGAELRTALEEWGVWHRKLVSPDDFKICSEDDDLTFTNVQPTCPSKIGLLRAEWKEHQVDLRKQQLQAKVDEFLRQNHFADVNEPRITRCGFRYTYPLALAAQAQDAAMVLMLIRCGANPMQRDHRNRTLFNYLTDQDMCVKICQLHLRMEAARSHADKRIKSACRK</sequence>
<feature type="region of interest" description="Disordered" evidence="1">
    <location>
        <begin position="20"/>
        <end position="42"/>
    </location>
</feature>
<keyword evidence="3" id="KW-1185">Reference proteome</keyword>
<comment type="caution">
    <text evidence="2">The sequence shown here is derived from an EMBL/GenBank/DDBJ whole genome shotgun (WGS) entry which is preliminary data.</text>
</comment>
<accession>A0AA36I278</accession>
<name>A0AA36I278_9DINO</name>